<name>A0ABN1AP44_9LACT</name>
<keyword evidence="2" id="KW-1185">Reference proteome</keyword>
<organism evidence="1 2">
    <name type="scientific">Alkalibacterium indicireducens</name>
    <dbReference type="NCBI Taxonomy" id="398758"/>
    <lineage>
        <taxon>Bacteria</taxon>
        <taxon>Bacillati</taxon>
        <taxon>Bacillota</taxon>
        <taxon>Bacilli</taxon>
        <taxon>Lactobacillales</taxon>
        <taxon>Carnobacteriaceae</taxon>
        <taxon>Alkalibacterium</taxon>
    </lineage>
</organism>
<reference evidence="1 2" key="1">
    <citation type="journal article" date="2019" name="Int. J. Syst. Evol. Microbiol.">
        <title>The Global Catalogue of Microorganisms (GCM) 10K type strain sequencing project: providing services to taxonomists for standard genome sequencing and annotation.</title>
        <authorList>
            <consortium name="The Broad Institute Genomics Platform"/>
            <consortium name="The Broad Institute Genome Sequencing Center for Infectious Disease"/>
            <person name="Wu L."/>
            <person name="Ma J."/>
        </authorList>
    </citation>
    <scope>NUCLEOTIDE SEQUENCE [LARGE SCALE GENOMIC DNA]</scope>
    <source>
        <strain evidence="1 2">JCM 14232</strain>
    </source>
</reference>
<dbReference type="Proteomes" id="UP001410648">
    <property type="component" value="Unassembled WGS sequence"/>
</dbReference>
<evidence type="ECO:0000313" key="2">
    <source>
        <dbReference type="Proteomes" id="UP001410648"/>
    </source>
</evidence>
<comment type="caution">
    <text evidence="1">The sequence shown here is derived from an EMBL/GenBank/DDBJ whole genome shotgun (WGS) entry which is preliminary data.</text>
</comment>
<dbReference type="EMBL" id="BAAADA010000072">
    <property type="protein sequence ID" value="GAA0480976.1"/>
    <property type="molecule type" value="Genomic_DNA"/>
</dbReference>
<evidence type="ECO:0000313" key="1">
    <source>
        <dbReference type="EMBL" id="GAA0480976.1"/>
    </source>
</evidence>
<protein>
    <submittedName>
        <fullName evidence="1">Uncharacterized protein</fullName>
    </submittedName>
</protein>
<proteinExistence type="predicted"/>
<gene>
    <name evidence="1" type="ORF">GCM10008936_08450</name>
</gene>
<accession>A0ABN1AP44</accession>
<sequence length="70" mass="7958">MEYLTNTSNGGSFDVIKYNYCCDKCNVIETGLERVESFISIKYGISKGWKKQLLNKMNNENSLLVLTPNS</sequence>